<comment type="caution">
    <text evidence="1">The sequence shown here is derived from an EMBL/GenBank/DDBJ whole genome shotgun (WGS) entry which is preliminary data.</text>
</comment>
<dbReference type="Proteomes" id="UP000789901">
    <property type="component" value="Unassembled WGS sequence"/>
</dbReference>
<gene>
    <name evidence="1" type="ORF">GMARGA_LOCUS6979</name>
</gene>
<name>A0ABN7UK41_GIGMA</name>
<protein>
    <submittedName>
        <fullName evidence="1">37879_t:CDS:1</fullName>
    </submittedName>
</protein>
<organism evidence="1 2">
    <name type="scientific">Gigaspora margarita</name>
    <dbReference type="NCBI Taxonomy" id="4874"/>
    <lineage>
        <taxon>Eukaryota</taxon>
        <taxon>Fungi</taxon>
        <taxon>Fungi incertae sedis</taxon>
        <taxon>Mucoromycota</taxon>
        <taxon>Glomeromycotina</taxon>
        <taxon>Glomeromycetes</taxon>
        <taxon>Diversisporales</taxon>
        <taxon>Gigasporaceae</taxon>
        <taxon>Gigaspora</taxon>
    </lineage>
</organism>
<accession>A0ABN7UK41</accession>
<evidence type="ECO:0000313" key="1">
    <source>
        <dbReference type="EMBL" id="CAG8603004.1"/>
    </source>
</evidence>
<evidence type="ECO:0000313" key="2">
    <source>
        <dbReference type="Proteomes" id="UP000789901"/>
    </source>
</evidence>
<dbReference type="EMBL" id="CAJVQB010003269">
    <property type="protein sequence ID" value="CAG8603004.1"/>
    <property type="molecule type" value="Genomic_DNA"/>
</dbReference>
<reference evidence="1 2" key="1">
    <citation type="submission" date="2021-06" db="EMBL/GenBank/DDBJ databases">
        <authorList>
            <person name="Kallberg Y."/>
            <person name="Tangrot J."/>
            <person name="Rosling A."/>
        </authorList>
    </citation>
    <scope>NUCLEOTIDE SEQUENCE [LARGE SCALE GENOMIC DNA]</scope>
    <source>
        <strain evidence="1 2">120-4 pot B 10/14</strain>
    </source>
</reference>
<proteinExistence type="predicted"/>
<keyword evidence="2" id="KW-1185">Reference proteome</keyword>
<sequence>MFPQGMFNIPSSSNWVMIESHSIITQLLADGHGMPIGMSNHMI</sequence>